<sequence length="152" mass="16664">MSCHKNRMTISFREIAEEEVVNSIYVTHSLMPYAAPSAMMCVDTSFHDFVNHACMTEIKERSVFIHIDVPGHEDNASNLPDSFQFPSLQVLGEELIKVVEFLNVKYVIGLGEGAGANVLARFGLAHPSHVLGLILINCTGSAASVLEGFKNK</sequence>
<comment type="caution">
    <text evidence="2">The sequence shown here is derived from an EMBL/GenBank/DDBJ whole genome shotgun (WGS) entry which is preliminary data.</text>
</comment>
<evidence type="ECO:0000256" key="1">
    <source>
        <dbReference type="ARBA" id="ARBA00005598"/>
    </source>
</evidence>
<dbReference type="Gene3D" id="3.40.50.1820">
    <property type="entry name" value="alpha/beta hydrolase"/>
    <property type="match status" value="1"/>
</dbReference>
<organism evidence="2 3">
    <name type="scientific">Dryococelus australis</name>
    <dbReference type="NCBI Taxonomy" id="614101"/>
    <lineage>
        <taxon>Eukaryota</taxon>
        <taxon>Metazoa</taxon>
        <taxon>Ecdysozoa</taxon>
        <taxon>Arthropoda</taxon>
        <taxon>Hexapoda</taxon>
        <taxon>Insecta</taxon>
        <taxon>Pterygota</taxon>
        <taxon>Neoptera</taxon>
        <taxon>Polyneoptera</taxon>
        <taxon>Phasmatodea</taxon>
        <taxon>Verophasmatodea</taxon>
        <taxon>Anareolatae</taxon>
        <taxon>Phasmatidae</taxon>
        <taxon>Eurycanthinae</taxon>
        <taxon>Dryococelus</taxon>
    </lineage>
</organism>
<reference evidence="2 3" key="1">
    <citation type="submission" date="2023-02" db="EMBL/GenBank/DDBJ databases">
        <title>LHISI_Scaffold_Assembly.</title>
        <authorList>
            <person name="Stuart O.P."/>
            <person name="Cleave R."/>
            <person name="Magrath M.J.L."/>
            <person name="Mikheyev A.S."/>
        </authorList>
    </citation>
    <scope>NUCLEOTIDE SEQUENCE [LARGE SCALE GENOMIC DNA]</scope>
    <source>
        <strain evidence="2">Daus_M_001</strain>
        <tissue evidence="2">Leg muscle</tissue>
    </source>
</reference>
<dbReference type="PANTHER" id="PTHR11034">
    <property type="entry name" value="N-MYC DOWNSTREAM REGULATED"/>
    <property type="match status" value="1"/>
</dbReference>
<name>A0ABQ9GN87_9NEOP</name>
<dbReference type="SUPFAM" id="SSF53474">
    <property type="entry name" value="alpha/beta-Hydrolases"/>
    <property type="match status" value="1"/>
</dbReference>
<keyword evidence="3" id="KW-1185">Reference proteome</keyword>
<dbReference type="EMBL" id="JARBHB010000010">
    <property type="protein sequence ID" value="KAJ8873495.1"/>
    <property type="molecule type" value="Genomic_DNA"/>
</dbReference>
<dbReference type="InterPro" id="IPR004142">
    <property type="entry name" value="NDRG"/>
</dbReference>
<evidence type="ECO:0000313" key="2">
    <source>
        <dbReference type="EMBL" id="KAJ8873495.1"/>
    </source>
</evidence>
<feature type="non-terminal residue" evidence="2">
    <location>
        <position position="152"/>
    </location>
</feature>
<dbReference type="InterPro" id="IPR029058">
    <property type="entry name" value="AB_hydrolase_fold"/>
</dbReference>
<dbReference type="Pfam" id="PF03096">
    <property type="entry name" value="Ndr"/>
    <property type="match status" value="1"/>
</dbReference>
<comment type="similarity">
    <text evidence="1">Belongs to the NDRG family.</text>
</comment>
<evidence type="ECO:0008006" key="4">
    <source>
        <dbReference type="Google" id="ProtNLM"/>
    </source>
</evidence>
<accession>A0ABQ9GN87</accession>
<protein>
    <recommendedName>
        <fullName evidence="4">Ndr family protein</fullName>
    </recommendedName>
</protein>
<proteinExistence type="inferred from homology"/>
<evidence type="ECO:0000313" key="3">
    <source>
        <dbReference type="Proteomes" id="UP001159363"/>
    </source>
</evidence>
<dbReference type="Proteomes" id="UP001159363">
    <property type="component" value="Chromosome 9"/>
</dbReference>
<gene>
    <name evidence="2" type="ORF">PR048_024313</name>
</gene>